<evidence type="ECO:0008006" key="3">
    <source>
        <dbReference type="Google" id="ProtNLM"/>
    </source>
</evidence>
<dbReference type="RefSeq" id="WP_145056174.1">
    <property type="nucleotide sequence ID" value="NZ_CP036433.1"/>
</dbReference>
<organism evidence="1 2">
    <name type="scientific">Lignipirellula cremea</name>
    <dbReference type="NCBI Taxonomy" id="2528010"/>
    <lineage>
        <taxon>Bacteria</taxon>
        <taxon>Pseudomonadati</taxon>
        <taxon>Planctomycetota</taxon>
        <taxon>Planctomycetia</taxon>
        <taxon>Pirellulales</taxon>
        <taxon>Pirellulaceae</taxon>
        <taxon>Lignipirellula</taxon>
    </lineage>
</organism>
<accession>A0A518DZY2</accession>
<keyword evidence="2" id="KW-1185">Reference proteome</keyword>
<dbReference type="EMBL" id="CP036433">
    <property type="protein sequence ID" value="QDU97393.1"/>
    <property type="molecule type" value="Genomic_DNA"/>
</dbReference>
<reference evidence="1 2" key="1">
    <citation type="submission" date="2019-02" db="EMBL/GenBank/DDBJ databases">
        <title>Deep-cultivation of Planctomycetes and their phenomic and genomic characterization uncovers novel biology.</title>
        <authorList>
            <person name="Wiegand S."/>
            <person name="Jogler M."/>
            <person name="Boedeker C."/>
            <person name="Pinto D."/>
            <person name="Vollmers J."/>
            <person name="Rivas-Marin E."/>
            <person name="Kohn T."/>
            <person name="Peeters S.H."/>
            <person name="Heuer A."/>
            <person name="Rast P."/>
            <person name="Oberbeckmann S."/>
            <person name="Bunk B."/>
            <person name="Jeske O."/>
            <person name="Meyerdierks A."/>
            <person name="Storesund J.E."/>
            <person name="Kallscheuer N."/>
            <person name="Luecker S."/>
            <person name="Lage O.M."/>
            <person name="Pohl T."/>
            <person name="Merkel B.J."/>
            <person name="Hornburger P."/>
            <person name="Mueller R.-W."/>
            <person name="Bruemmer F."/>
            <person name="Labrenz M."/>
            <person name="Spormann A.M."/>
            <person name="Op den Camp H."/>
            <person name="Overmann J."/>
            <person name="Amann R."/>
            <person name="Jetten M.S.M."/>
            <person name="Mascher T."/>
            <person name="Medema M.H."/>
            <person name="Devos D.P."/>
            <person name="Kaster A.-K."/>
            <person name="Ovreas L."/>
            <person name="Rohde M."/>
            <person name="Galperin M.Y."/>
            <person name="Jogler C."/>
        </authorList>
    </citation>
    <scope>NUCLEOTIDE SEQUENCE [LARGE SCALE GENOMIC DNA]</scope>
    <source>
        <strain evidence="1 2">Pla85_3_4</strain>
    </source>
</reference>
<dbReference type="InterPro" id="IPR006311">
    <property type="entry name" value="TAT_signal"/>
</dbReference>
<dbReference type="Proteomes" id="UP000317648">
    <property type="component" value="Chromosome"/>
</dbReference>
<protein>
    <recommendedName>
        <fullName evidence="3">DUF1552 domain-containing protein</fullName>
    </recommendedName>
</protein>
<dbReference type="Pfam" id="PF07586">
    <property type="entry name" value="HXXSHH"/>
    <property type="match status" value="1"/>
</dbReference>
<proteinExistence type="predicted"/>
<dbReference type="InterPro" id="IPR011447">
    <property type="entry name" value="DUF1552"/>
</dbReference>
<evidence type="ECO:0000313" key="1">
    <source>
        <dbReference type="EMBL" id="QDU97393.1"/>
    </source>
</evidence>
<dbReference type="OrthoDB" id="9146593at2"/>
<evidence type="ECO:0000313" key="2">
    <source>
        <dbReference type="Proteomes" id="UP000317648"/>
    </source>
</evidence>
<dbReference type="AlphaFoldDB" id="A0A518DZY2"/>
<dbReference type="PROSITE" id="PS51318">
    <property type="entry name" value="TAT"/>
    <property type="match status" value="1"/>
</dbReference>
<name>A0A518DZY2_9BACT</name>
<sequence>MGTKSWQITRREMLRGSGVALALPLLNGMRWAKAAEGAEPPKRMVVSYISYGVYEPQGDKGSHHDWSWWPCKDPGPLTFNKTTAPFEPLRDYVSYLRGLDHAGGYALGGHSSCDVFATGANMAGDETSNNISVDQLAAKRNGHKTRYPSLVMGSEGGTGSYGQSRTLSHYGPGRPIPALHRPQDIFNRLFQPYAGKSVNQVRAGLKREASVLDLMRENSRSLHGRLGREDQRKLDEYLDSIRALEQRVERTSEWTHQPLPQVDAKGLNLEASYQDPVEYLRCMYDLLYLALRTDSTRYASFMLESEFSTSNEVGKFATRVLGYSGQTHDIAHKRPAESGLWDNWRAQQHAYFLDRLRNTPEGDGNMLDQTVVLWGSAHPHQSHSTKNYPLQIAGGNTLGFRHGALHAFEGDKKVPLANLFVSMLNAVDAPTERFADSTGPLTEVLG</sequence>
<dbReference type="KEGG" id="lcre:Pla8534_52390"/>
<gene>
    <name evidence="1" type="ORF">Pla8534_52390</name>
</gene>